<sequence length="167" mass="17731">MTALSADDIRRSMINCSKGDTKRMTIGDGVLGTDLDAVEFVGWHDPKMPARAYLLTRHDDVLTGVVLRAATGGGNRRTAMCALCRTTYTNGDVSLYAARRAGAAGREGSSVGTYICDDLACPVTTRSEVVPSPTAKVVPDVGLPVDERVAGLRTRVDAFLASVRRDG</sequence>
<dbReference type="Proteomes" id="UP001199469">
    <property type="component" value="Unassembled WGS sequence"/>
</dbReference>
<dbReference type="Pfam" id="PF16571">
    <property type="entry name" value="FBP_C"/>
    <property type="match status" value="1"/>
</dbReference>
<evidence type="ECO:0000313" key="3">
    <source>
        <dbReference type="Proteomes" id="UP001199469"/>
    </source>
</evidence>
<protein>
    <submittedName>
        <fullName evidence="2">FBP domain-containing protein</fullName>
    </submittedName>
</protein>
<dbReference type="InterPro" id="IPR032330">
    <property type="entry name" value="EF-G-binding_C"/>
</dbReference>
<reference evidence="2 3" key="1">
    <citation type="submission" date="2021-11" db="EMBL/GenBank/DDBJ databases">
        <title>Draft genome sequence of Actinomycetospora sp. SF1 isolated from the rhizosphere soil.</title>
        <authorList>
            <person name="Duangmal K."/>
            <person name="Chantavorakit T."/>
        </authorList>
    </citation>
    <scope>NUCLEOTIDE SEQUENCE [LARGE SCALE GENOMIC DNA]</scope>
    <source>
        <strain evidence="2 3">TBRC 5722</strain>
    </source>
</reference>
<feature type="domain" description="Elongation factor G-binding protein C-terminal treble-clef zinc-finger" evidence="1">
    <location>
        <begin position="8"/>
        <end position="163"/>
    </location>
</feature>
<organism evidence="2 3">
    <name type="scientific">Actinomycetospora endophytica</name>
    <dbReference type="NCBI Taxonomy" id="2291215"/>
    <lineage>
        <taxon>Bacteria</taxon>
        <taxon>Bacillati</taxon>
        <taxon>Actinomycetota</taxon>
        <taxon>Actinomycetes</taxon>
        <taxon>Pseudonocardiales</taxon>
        <taxon>Pseudonocardiaceae</taxon>
        <taxon>Actinomycetospora</taxon>
    </lineage>
</organism>
<name>A0ABS8PFH0_9PSEU</name>
<evidence type="ECO:0000259" key="1">
    <source>
        <dbReference type="Pfam" id="PF16571"/>
    </source>
</evidence>
<gene>
    <name evidence="2" type="ORF">LQ327_26335</name>
</gene>
<dbReference type="EMBL" id="JAJNDB010000007">
    <property type="protein sequence ID" value="MCD2196894.1"/>
    <property type="molecule type" value="Genomic_DNA"/>
</dbReference>
<evidence type="ECO:0000313" key="2">
    <source>
        <dbReference type="EMBL" id="MCD2196894.1"/>
    </source>
</evidence>
<accession>A0ABS8PFH0</accession>
<proteinExistence type="predicted"/>
<keyword evidence="3" id="KW-1185">Reference proteome</keyword>
<comment type="caution">
    <text evidence="2">The sequence shown here is derived from an EMBL/GenBank/DDBJ whole genome shotgun (WGS) entry which is preliminary data.</text>
</comment>
<dbReference type="RefSeq" id="WP_230738789.1">
    <property type="nucleotide sequence ID" value="NZ_JAJNDB010000007.1"/>
</dbReference>